<dbReference type="InterPro" id="IPR020115">
    <property type="entry name" value="Fin"/>
</dbReference>
<protein>
    <submittedName>
        <fullName evidence="1">Anti-sigma-F factor Fin family protein</fullName>
    </submittedName>
</protein>
<evidence type="ECO:0000313" key="1">
    <source>
        <dbReference type="EMBL" id="MFB9755920.1"/>
    </source>
</evidence>
<keyword evidence="2" id="KW-1185">Reference proteome</keyword>
<dbReference type="Proteomes" id="UP001589619">
    <property type="component" value="Unassembled WGS sequence"/>
</dbReference>
<dbReference type="RefSeq" id="WP_344915467.1">
    <property type="nucleotide sequence ID" value="NZ_BAAAYO010000015.1"/>
</dbReference>
<reference evidence="1 2" key="1">
    <citation type="submission" date="2024-09" db="EMBL/GenBank/DDBJ databases">
        <authorList>
            <person name="Sun Q."/>
            <person name="Mori K."/>
        </authorList>
    </citation>
    <scope>NUCLEOTIDE SEQUENCE [LARGE SCALE GENOMIC DNA]</scope>
    <source>
        <strain evidence="1 2">JCM 12520</strain>
    </source>
</reference>
<sequence length="76" mass="8550">MAVKYVCRHCAASMGEIDNPQVNELQLGFHFLTPEERGDIITYNQSGDVLVKLTCDYCRKALDEHPELNLVASPLQ</sequence>
<accession>A0ABV5W5R6</accession>
<name>A0ABV5W5R6_9BACL</name>
<comment type="caution">
    <text evidence="1">The sequence shown here is derived from an EMBL/GenBank/DDBJ whole genome shotgun (WGS) entry which is preliminary data.</text>
</comment>
<gene>
    <name evidence="1" type="ORF">ACFFNY_30430</name>
</gene>
<organism evidence="1 2">
    <name type="scientific">Paenibacillus hodogayensis</name>
    <dbReference type="NCBI Taxonomy" id="279208"/>
    <lineage>
        <taxon>Bacteria</taxon>
        <taxon>Bacillati</taxon>
        <taxon>Bacillota</taxon>
        <taxon>Bacilli</taxon>
        <taxon>Bacillales</taxon>
        <taxon>Paenibacillaceae</taxon>
        <taxon>Paenibacillus</taxon>
    </lineage>
</organism>
<evidence type="ECO:0000313" key="2">
    <source>
        <dbReference type="Proteomes" id="UP001589619"/>
    </source>
</evidence>
<dbReference type="EMBL" id="JBHMAG010000019">
    <property type="protein sequence ID" value="MFB9755920.1"/>
    <property type="molecule type" value="Genomic_DNA"/>
</dbReference>
<proteinExistence type="predicted"/>
<dbReference type="Pfam" id="PF10955">
    <property type="entry name" value="Fin"/>
    <property type="match status" value="1"/>
</dbReference>